<dbReference type="SUPFAM" id="SSF56935">
    <property type="entry name" value="Porins"/>
    <property type="match status" value="1"/>
</dbReference>
<evidence type="ECO:0000313" key="3">
    <source>
        <dbReference type="Proteomes" id="UP000664265"/>
    </source>
</evidence>
<feature type="signal peptide" evidence="1">
    <location>
        <begin position="1"/>
        <end position="19"/>
    </location>
</feature>
<keyword evidence="3" id="KW-1185">Reference proteome</keyword>
<reference evidence="2 3" key="1">
    <citation type="submission" date="2021-01" db="EMBL/GenBank/DDBJ databases">
        <title>Prevotella A2931 sp. nov.</title>
        <authorList>
            <person name="Buhl M."/>
            <person name="Oberhettinger P."/>
        </authorList>
    </citation>
    <scope>NUCLEOTIDE SEQUENCE [LARGE SCALE GENOMIC DNA]</scope>
    <source>
        <strain evidence="2 3">A2931</strain>
    </source>
</reference>
<dbReference type="RefSeq" id="WP_107583152.1">
    <property type="nucleotide sequence ID" value="NZ_JAERMS010000004.1"/>
</dbReference>
<keyword evidence="1" id="KW-0732">Signal</keyword>
<dbReference type="EMBL" id="JAERMS010000004">
    <property type="protein sequence ID" value="MBO1362667.1"/>
    <property type="molecule type" value="Genomic_DNA"/>
</dbReference>
<protein>
    <recommendedName>
        <fullName evidence="4">Outer membrane protein</fullName>
    </recommendedName>
</protein>
<dbReference type="Gene3D" id="2.40.160.60">
    <property type="entry name" value="Outer membrane protein transport protein (OMPP1/FadL/TodX)"/>
    <property type="match status" value="1"/>
</dbReference>
<evidence type="ECO:0000256" key="1">
    <source>
        <dbReference type="SAM" id="SignalP"/>
    </source>
</evidence>
<proteinExistence type="predicted"/>
<accession>A0ABS3M3C6</accession>
<comment type="caution">
    <text evidence="2">The sequence shown here is derived from an EMBL/GenBank/DDBJ whole genome shotgun (WGS) entry which is preliminary data.</text>
</comment>
<sequence length="430" mass="47664">MKKIFLSVVILSSTLVASAQSGTNSPYSRYGIGILSDQSGSFNRGMNGLGIGFYEHNQVNYLNPASYSQLDSLTFIFDAGVSGQITNFKEGNVKKNAKNADFEYVVAGFRVARHLGLSFGVLPLSNVGYNYAVTNYVSSNKTTSYQNTYNGSGGLHQAYLGLGWMPFKGFAMGANVSYVWGGINRSLVNSYSESGVNSISKKYSVSVNNYKIDLGAQYSITIDKKDNLTLGAVYGLGHKLGADLTCDVISSNQQTATADTAKYTIANGLELPQSYGFGVMWAHRDSWRFGIDYQTQKWGDLKMPLYSSETPKATYQLVGGQYMDRQKITLGGDWCPSARSRQYVDRMHYRAGVSYVTPYYKINGQDGPKEMSASIGLGFPITNSWNNRSQLNISAQWVRREAKGFITENTFRINIGLTFNERWFAKWKVE</sequence>
<organism evidence="2 3">
    <name type="scientific">Prevotella illustrans</name>
    <dbReference type="NCBI Taxonomy" id="2800387"/>
    <lineage>
        <taxon>Bacteria</taxon>
        <taxon>Pseudomonadati</taxon>
        <taxon>Bacteroidota</taxon>
        <taxon>Bacteroidia</taxon>
        <taxon>Bacteroidales</taxon>
        <taxon>Prevotellaceae</taxon>
        <taxon>Prevotella</taxon>
    </lineage>
</organism>
<evidence type="ECO:0008006" key="4">
    <source>
        <dbReference type="Google" id="ProtNLM"/>
    </source>
</evidence>
<dbReference type="Proteomes" id="UP000664265">
    <property type="component" value="Unassembled WGS sequence"/>
</dbReference>
<gene>
    <name evidence="2" type="ORF">JHU38_02555</name>
</gene>
<name>A0ABS3M3C6_9BACT</name>
<evidence type="ECO:0000313" key="2">
    <source>
        <dbReference type="EMBL" id="MBO1362667.1"/>
    </source>
</evidence>
<feature type="chain" id="PRO_5046346351" description="Outer membrane protein" evidence="1">
    <location>
        <begin position="20"/>
        <end position="430"/>
    </location>
</feature>